<organism evidence="2 3">
    <name type="scientific">Tanacetum coccineum</name>
    <dbReference type="NCBI Taxonomy" id="301880"/>
    <lineage>
        <taxon>Eukaryota</taxon>
        <taxon>Viridiplantae</taxon>
        <taxon>Streptophyta</taxon>
        <taxon>Embryophyta</taxon>
        <taxon>Tracheophyta</taxon>
        <taxon>Spermatophyta</taxon>
        <taxon>Magnoliopsida</taxon>
        <taxon>eudicotyledons</taxon>
        <taxon>Gunneridae</taxon>
        <taxon>Pentapetalae</taxon>
        <taxon>asterids</taxon>
        <taxon>campanulids</taxon>
        <taxon>Asterales</taxon>
        <taxon>Asteraceae</taxon>
        <taxon>Asteroideae</taxon>
        <taxon>Anthemideae</taxon>
        <taxon>Anthemidinae</taxon>
        <taxon>Tanacetum</taxon>
    </lineage>
</organism>
<evidence type="ECO:0000313" key="2">
    <source>
        <dbReference type="EMBL" id="GJT94247.1"/>
    </source>
</evidence>
<sequence length="376" mass="42128">MRTRSQSREQRPPPPEGTPVVIEPLRIEYPFQEDPTVEPMADTRTMAQLLQAPPRGRCHTMDSQNCINLIPFYNAFDINDQDSLNSAAGRKFLAKCSENGLKIIESKILTSIALRQEETSLCSSSAPAACQKQLISGSQYPEVTKERCPPANYGSTEDVKPPVVQIQSRYPVLECGHSIPYYDLIVCYFFSTLTPFGASDFLLLEEADFPWSRDGSGFEPHFPLQVKETYSPDVRTELKVCEIIRNSSIDEPTEVESLRNCLPISGVYAFLEGTKVCLSLLLRVGFWYQPGILYHKILMEEDYAPAVTSRRVKSKKPTDVIKTELNEATRKGPLPTTFNGPNAWGALAGNEYYCFLDGSTGYFQIPFDPSGSRKGY</sequence>
<evidence type="ECO:0000313" key="3">
    <source>
        <dbReference type="Proteomes" id="UP001151760"/>
    </source>
</evidence>
<keyword evidence="3" id="KW-1185">Reference proteome</keyword>
<gene>
    <name evidence="2" type="ORF">Tco_1083092</name>
</gene>
<feature type="compositionally biased region" description="Basic and acidic residues" evidence="1">
    <location>
        <begin position="1"/>
        <end position="11"/>
    </location>
</feature>
<dbReference type="EMBL" id="BQNB010020278">
    <property type="protein sequence ID" value="GJT94247.1"/>
    <property type="molecule type" value="Genomic_DNA"/>
</dbReference>
<name>A0ABQ5I293_9ASTR</name>
<feature type="region of interest" description="Disordered" evidence="1">
    <location>
        <begin position="1"/>
        <end position="20"/>
    </location>
</feature>
<accession>A0ABQ5I293</accession>
<evidence type="ECO:0000256" key="1">
    <source>
        <dbReference type="SAM" id="MobiDB-lite"/>
    </source>
</evidence>
<reference evidence="2" key="2">
    <citation type="submission" date="2022-01" db="EMBL/GenBank/DDBJ databases">
        <authorList>
            <person name="Yamashiro T."/>
            <person name="Shiraishi A."/>
            <person name="Satake H."/>
            <person name="Nakayama K."/>
        </authorList>
    </citation>
    <scope>NUCLEOTIDE SEQUENCE</scope>
</reference>
<dbReference type="Proteomes" id="UP001151760">
    <property type="component" value="Unassembled WGS sequence"/>
</dbReference>
<proteinExistence type="predicted"/>
<reference evidence="2" key="1">
    <citation type="journal article" date="2022" name="Int. J. Mol. Sci.">
        <title>Draft Genome of Tanacetum Coccineum: Genomic Comparison of Closely Related Tanacetum-Family Plants.</title>
        <authorList>
            <person name="Yamashiro T."/>
            <person name="Shiraishi A."/>
            <person name="Nakayama K."/>
            <person name="Satake H."/>
        </authorList>
    </citation>
    <scope>NUCLEOTIDE SEQUENCE</scope>
</reference>
<protein>
    <submittedName>
        <fullName evidence="2">Uncharacterized protein</fullName>
    </submittedName>
</protein>
<comment type="caution">
    <text evidence="2">The sequence shown here is derived from an EMBL/GenBank/DDBJ whole genome shotgun (WGS) entry which is preliminary data.</text>
</comment>